<keyword evidence="8" id="KW-1015">Disulfide bond</keyword>
<keyword evidence="4" id="KW-0479">Metal-binding</keyword>
<evidence type="ECO:0000256" key="4">
    <source>
        <dbReference type="ARBA" id="ARBA00022723"/>
    </source>
</evidence>
<evidence type="ECO:0000256" key="11">
    <source>
        <dbReference type="SAM" id="Phobius"/>
    </source>
</evidence>
<dbReference type="Pfam" id="PF13385">
    <property type="entry name" value="Laminin_G_3"/>
    <property type="match status" value="2"/>
</dbReference>
<feature type="domain" description="Laminin G" evidence="12">
    <location>
        <begin position="308"/>
        <end position="487"/>
    </location>
</feature>
<protein>
    <recommendedName>
        <fullName evidence="9">Signal peptidase I</fullName>
        <ecNumber evidence="9">3.4.21.89</ecNumber>
    </recommendedName>
</protein>
<reference evidence="13" key="1">
    <citation type="submission" date="2021-01" db="EMBL/GenBank/DDBJ databases">
        <title>Lacisediminihabitans sp. nov. strain G11-30, isolated from Antarctic Soil.</title>
        <authorList>
            <person name="Li J."/>
        </authorList>
    </citation>
    <scope>NUCLEOTIDE SEQUENCE</scope>
    <source>
        <strain evidence="13">G11-30</strain>
    </source>
</reference>
<feature type="transmembrane region" description="Helical" evidence="11">
    <location>
        <begin position="148"/>
        <end position="168"/>
    </location>
</feature>
<organism evidence="13 14">
    <name type="scientific">Lacisediminihabitans changchengi</name>
    <dbReference type="NCBI Taxonomy" id="2787634"/>
    <lineage>
        <taxon>Bacteria</taxon>
        <taxon>Bacillati</taxon>
        <taxon>Actinomycetota</taxon>
        <taxon>Actinomycetes</taxon>
        <taxon>Micrococcales</taxon>
        <taxon>Microbacteriaceae</taxon>
        <taxon>Lacisediminihabitans</taxon>
    </lineage>
</organism>
<evidence type="ECO:0000256" key="3">
    <source>
        <dbReference type="ARBA" id="ARBA00022692"/>
    </source>
</evidence>
<keyword evidence="13" id="KW-0378">Hydrolase</keyword>
<comment type="cofactor">
    <cofactor evidence="1">
        <name>Ca(2+)</name>
        <dbReference type="ChEBI" id="CHEBI:29108"/>
    </cofactor>
</comment>
<dbReference type="CDD" id="cd00110">
    <property type="entry name" value="LamG"/>
    <property type="match status" value="1"/>
</dbReference>
<dbReference type="SMART" id="SM00282">
    <property type="entry name" value="LamG"/>
    <property type="match status" value="2"/>
</dbReference>
<sequence>MSQSPPLSWRGGWGALIMSMLARVVLATVAALLLTTLVPAVAGWHPTFVSSGSMEPRLMVGDVVVSRPIDSAPLQLKQVILEKDPNHAGWLRLHRLVAISGSGEVITKGDANPQRDTAGVPLADVIGIASLRVPYLGLPAVWLGTGQYGALGLTAAALALLVSVAFLFKQDDSSRTGAPSAAPRERRSRATRRAHRGETAPVRIATVSRGVAIASVIGLALPLLSPMTAEAVAFSRTTSNASNAVATANRFTCADRVVADAPANFYKLTEASGLTAADSSGNNRPGTYTSTGITYGVSGPCALDGATAVTLGGGATTGVTTANAVSSPMTFSVEIWFKTTSTAGGLLVGMFTDPTSATASQDRVLYMTKTGKIAFGMYNRVTSTPVSATSPTAYNDGTWHLAEATYTVATGMTIFVDGSSVATNAAAIPINSYTGYWRLGYGGISYWPGAPTSSVGFAGTIASAAVYSQALSPAQISLRYSATKGTCARAVLADSPSNYYKLNQNSGTVATDSSGNSIDGTYTAGITYGAPGPCSVDGAAGVTLSGANAGITTANSLTRPNTFSYEVWVNTTTKTGGLLMGFYSDPTAVSPVDKDALLYMNNAGKVHFGMYDSTALRTYNVESSASFNDGTWHLIQATYSDATNMALWVDGVSVGTNTASPHHAFSGYLRIGYGASSDWPNPPASTGFAGSMAGVAYYSTVLTAAQVAAHYATR</sequence>
<dbReference type="SUPFAM" id="SSF49899">
    <property type="entry name" value="Concanavalin A-like lectins/glucanases"/>
    <property type="match status" value="2"/>
</dbReference>
<accession>A0A934SK86</accession>
<evidence type="ECO:0000256" key="10">
    <source>
        <dbReference type="SAM" id="MobiDB-lite"/>
    </source>
</evidence>
<dbReference type="InterPro" id="IPR036286">
    <property type="entry name" value="LexA/Signal_pep-like_sf"/>
</dbReference>
<keyword evidence="5" id="KW-0106">Calcium</keyword>
<dbReference type="SUPFAM" id="SSF51306">
    <property type="entry name" value="LexA/Signal peptidase"/>
    <property type="match status" value="1"/>
</dbReference>
<proteinExistence type="predicted"/>
<evidence type="ECO:0000256" key="2">
    <source>
        <dbReference type="ARBA" id="ARBA00004370"/>
    </source>
</evidence>
<keyword evidence="14" id="KW-1185">Reference proteome</keyword>
<evidence type="ECO:0000313" key="14">
    <source>
        <dbReference type="Proteomes" id="UP000636458"/>
    </source>
</evidence>
<evidence type="ECO:0000256" key="5">
    <source>
        <dbReference type="ARBA" id="ARBA00022837"/>
    </source>
</evidence>
<dbReference type="Gene3D" id="2.60.120.200">
    <property type="match status" value="2"/>
</dbReference>
<feature type="region of interest" description="Disordered" evidence="10">
    <location>
        <begin position="173"/>
        <end position="198"/>
    </location>
</feature>
<dbReference type="AlphaFoldDB" id="A0A934SK86"/>
<dbReference type="InterPro" id="IPR001791">
    <property type="entry name" value="Laminin_G"/>
</dbReference>
<evidence type="ECO:0000256" key="9">
    <source>
        <dbReference type="NCBIfam" id="TIGR02228"/>
    </source>
</evidence>
<dbReference type="GO" id="GO:0009003">
    <property type="term" value="F:signal peptidase activity"/>
    <property type="evidence" value="ECO:0007669"/>
    <property type="project" value="UniProtKB-EC"/>
</dbReference>
<dbReference type="GO" id="GO:0004252">
    <property type="term" value="F:serine-type endopeptidase activity"/>
    <property type="evidence" value="ECO:0007669"/>
    <property type="project" value="UniProtKB-UniRule"/>
</dbReference>
<dbReference type="CDD" id="cd06530">
    <property type="entry name" value="S26_SPase_I"/>
    <property type="match status" value="1"/>
</dbReference>
<dbReference type="Proteomes" id="UP000636458">
    <property type="component" value="Unassembled WGS sequence"/>
</dbReference>
<dbReference type="RefSeq" id="WP_200555484.1">
    <property type="nucleotide sequence ID" value="NZ_JAEPES010000002.1"/>
</dbReference>
<dbReference type="GO" id="GO:0006465">
    <property type="term" value="P:signal peptide processing"/>
    <property type="evidence" value="ECO:0007669"/>
    <property type="project" value="UniProtKB-UniRule"/>
</dbReference>
<evidence type="ECO:0000313" key="13">
    <source>
        <dbReference type="EMBL" id="MBK4347113.1"/>
    </source>
</evidence>
<evidence type="ECO:0000256" key="8">
    <source>
        <dbReference type="ARBA" id="ARBA00023157"/>
    </source>
</evidence>
<evidence type="ECO:0000259" key="12">
    <source>
        <dbReference type="PROSITE" id="PS50025"/>
    </source>
</evidence>
<dbReference type="GO" id="GO:0016020">
    <property type="term" value="C:membrane"/>
    <property type="evidence" value="ECO:0007669"/>
    <property type="project" value="UniProtKB-SubCell"/>
</dbReference>
<dbReference type="InterPro" id="IPR051360">
    <property type="entry name" value="Neuronal_Pentraxin_Related"/>
</dbReference>
<keyword evidence="6 11" id="KW-1133">Transmembrane helix</keyword>
<evidence type="ECO:0000256" key="1">
    <source>
        <dbReference type="ARBA" id="ARBA00001913"/>
    </source>
</evidence>
<dbReference type="PROSITE" id="PS50025">
    <property type="entry name" value="LAM_G_DOMAIN"/>
    <property type="match status" value="1"/>
</dbReference>
<keyword evidence="7 11" id="KW-0472">Membrane</keyword>
<feature type="compositionally biased region" description="Basic residues" evidence="10">
    <location>
        <begin position="186"/>
        <end position="195"/>
    </location>
</feature>
<evidence type="ECO:0000256" key="7">
    <source>
        <dbReference type="ARBA" id="ARBA00023136"/>
    </source>
</evidence>
<dbReference type="GO" id="GO:0046872">
    <property type="term" value="F:metal ion binding"/>
    <property type="evidence" value="ECO:0007669"/>
    <property type="project" value="UniProtKB-KW"/>
</dbReference>
<dbReference type="InterPro" id="IPR019533">
    <property type="entry name" value="Peptidase_S26"/>
</dbReference>
<evidence type="ECO:0000256" key="6">
    <source>
        <dbReference type="ARBA" id="ARBA00022989"/>
    </source>
</evidence>
<dbReference type="InterPro" id="IPR013320">
    <property type="entry name" value="ConA-like_dom_sf"/>
</dbReference>
<dbReference type="EC" id="3.4.21.89" evidence="9"/>
<feature type="transmembrane region" description="Helical" evidence="11">
    <location>
        <begin position="202"/>
        <end position="224"/>
    </location>
</feature>
<dbReference type="EMBL" id="JAEPES010000002">
    <property type="protein sequence ID" value="MBK4347113.1"/>
    <property type="molecule type" value="Genomic_DNA"/>
</dbReference>
<gene>
    <name evidence="13" type="ORF">IV501_05650</name>
</gene>
<name>A0A934SK86_9MICO</name>
<keyword evidence="3 11" id="KW-0812">Transmembrane</keyword>
<comment type="subcellular location">
    <subcellularLocation>
        <location evidence="2">Membrane</location>
    </subcellularLocation>
</comment>
<comment type="caution">
    <text evidence="13">The sequence shown here is derived from an EMBL/GenBank/DDBJ whole genome shotgun (WGS) entry which is preliminary data.</text>
</comment>
<dbReference type="NCBIfam" id="TIGR02228">
    <property type="entry name" value="sigpep_I_arch"/>
    <property type="match status" value="1"/>
</dbReference>
<dbReference type="PANTHER" id="PTHR19277:SF125">
    <property type="entry name" value="B6"/>
    <property type="match status" value="1"/>
</dbReference>
<dbReference type="InterPro" id="IPR001733">
    <property type="entry name" value="Peptidase_S26B"/>
</dbReference>
<dbReference type="PANTHER" id="PTHR19277">
    <property type="entry name" value="PENTRAXIN"/>
    <property type="match status" value="1"/>
</dbReference>